<name>Q6LJN4_PHOPR</name>
<dbReference type="Proteomes" id="UP000000593">
    <property type="component" value="Chromosome 2"/>
</dbReference>
<proteinExistence type="predicted"/>
<keyword evidence="1" id="KW-1133">Transmembrane helix</keyword>
<keyword evidence="3" id="KW-1185">Reference proteome</keyword>
<evidence type="ECO:0000256" key="1">
    <source>
        <dbReference type="SAM" id="Phobius"/>
    </source>
</evidence>
<keyword evidence="1" id="KW-0812">Transmembrane</keyword>
<organism evidence="2 3">
    <name type="scientific">Photobacterium profundum (strain SS9)</name>
    <dbReference type="NCBI Taxonomy" id="298386"/>
    <lineage>
        <taxon>Bacteria</taxon>
        <taxon>Pseudomonadati</taxon>
        <taxon>Pseudomonadota</taxon>
        <taxon>Gammaproteobacteria</taxon>
        <taxon>Vibrionales</taxon>
        <taxon>Vibrionaceae</taxon>
        <taxon>Photobacterium</taxon>
    </lineage>
</organism>
<dbReference type="KEGG" id="ppr:PBPRB0623"/>
<dbReference type="HOGENOM" id="CLU_1915103_0_0_6"/>
<reference evidence="3" key="1">
    <citation type="journal article" date="2005" name="Science">
        <title>Life at depth: Photobacterium profundum genome sequence and expression analysis.</title>
        <authorList>
            <person name="Vezzi A."/>
            <person name="Campanaro S."/>
            <person name="D'Angelo M."/>
            <person name="Simonato F."/>
            <person name="Vitulo N."/>
            <person name="Lauro F.M."/>
            <person name="Cestaro A."/>
            <person name="Malacrida G."/>
            <person name="Simionati B."/>
            <person name="Cannata N."/>
            <person name="Romualdi C."/>
            <person name="Bartlett D.H."/>
            <person name="Valle G."/>
        </authorList>
    </citation>
    <scope>NUCLEOTIDE SEQUENCE [LARGE SCALE GENOMIC DNA]</scope>
    <source>
        <strain evidence="3">ATCC BAA-1253 / SS9</strain>
    </source>
</reference>
<feature type="transmembrane region" description="Helical" evidence="1">
    <location>
        <begin position="49"/>
        <end position="78"/>
    </location>
</feature>
<evidence type="ECO:0000313" key="2">
    <source>
        <dbReference type="EMBL" id="CAG22496.1"/>
    </source>
</evidence>
<keyword evidence="1" id="KW-0472">Membrane</keyword>
<dbReference type="EMBL" id="CR378677">
    <property type="protein sequence ID" value="CAG22496.1"/>
    <property type="molecule type" value="Genomic_DNA"/>
</dbReference>
<accession>Q6LJN4</accession>
<dbReference type="STRING" id="298386.PBPRB0623"/>
<dbReference type="RefSeq" id="WP_011220713.1">
    <property type="nucleotide sequence ID" value="NC_006371.1"/>
</dbReference>
<protein>
    <submittedName>
        <fullName evidence="2">Uncharacterized protein</fullName>
    </submittedName>
</protein>
<evidence type="ECO:0000313" key="3">
    <source>
        <dbReference type="Proteomes" id="UP000000593"/>
    </source>
</evidence>
<sequence length="132" mass="15200">MSLIPALIGGFVGWSTFAEFRFFYRFHDKAMASKRYKNEPEFVFKVARIIGWVGSITCIVLALLFGPVIFIGAGGFALMSFALTNIKRDIYYQIVPYNSILYIHEIKESNELEVVIKSQVTRTDKDHIYIYI</sequence>
<dbReference type="AlphaFoldDB" id="Q6LJN4"/>
<gene>
    <name evidence="2" type="primary">VCA0021</name>
    <name evidence="2" type="ordered locus">PBPRB0623</name>
</gene>